<feature type="domain" description="HTH crp-type" evidence="5">
    <location>
        <begin position="96"/>
        <end position="168"/>
    </location>
</feature>
<keyword evidence="3" id="KW-0804">Transcription</keyword>
<keyword evidence="1" id="KW-0805">Transcription regulation</keyword>
<gene>
    <name evidence="6" type="ORF">BJ992_006311</name>
</gene>
<dbReference type="Gene3D" id="2.60.120.10">
    <property type="entry name" value="Jelly Rolls"/>
    <property type="match status" value="1"/>
</dbReference>
<comment type="caution">
    <text evidence="6">The sequence shown here is derived from an EMBL/GenBank/DDBJ whole genome shotgun (WGS) entry which is preliminary data.</text>
</comment>
<dbReference type="GO" id="GO:0006355">
    <property type="term" value="P:regulation of DNA-templated transcription"/>
    <property type="evidence" value="ECO:0007669"/>
    <property type="project" value="InterPro"/>
</dbReference>
<evidence type="ECO:0000256" key="3">
    <source>
        <dbReference type="ARBA" id="ARBA00023163"/>
    </source>
</evidence>
<dbReference type="InterPro" id="IPR036388">
    <property type="entry name" value="WH-like_DNA-bd_sf"/>
</dbReference>
<accession>A0A7X0IKI1</accession>
<dbReference type="AlphaFoldDB" id="A0A7X0IKI1"/>
<dbReference type="InterPro" id="IPR018490">
    <property type="entry name" value="cNMP-bd_dom_sf"/>
</dbReference>
<dbReference type="Pfam" id="PF13545">
    <property type="entry name" value="HTH_Crp_2"/>
    <property type="match status" value="1"/>
</dbReference>
<dbReference type="SUPFAM" id="SSF51206">
    <property type="entry name" value="cAMP-binding domain-like"/>
    <property type="match status" value="1"/>
</dbReference>
<feature type="domain" description="Cyclic nucleotide-binding" evidence="4">
    <location>
        <begin position="1"/>
        <end position="66"/>
    </location>
</feature>
<evidence type="ECO:0000256" key="1">
    <source>
        <dbReference type="ARBA" id="ARBA00023015"/>
    </source>
</evidence>
<evidence type="ECO:0000256" key="2">
    <source>
        <dbReference type="ARBA" id="ARBA00023125"/>
    </source>
</evidence>
<keyword evidence="2" id="KW-0238">DNA-binding</keyword>
<reference evidence="6 7" key="1">
    <citation type="submission" date="2020-08" db="EMBL/GenBank/DDBJ databases">
        <title>Sequencing the genomes of 1000 actinobacteria strains.</title>
        <authorList>
            <person name="Klenk H.-P."/>
        </authorList>
    </citation>
    <scope>NUCLEOTIDE SEQUENCE [LARGE SCALE GENOMIC DNA]</scope>
    <source>
        <strain evidence="6 7">DSM 44936</strain>
    </source>
</reference>
<dbReference type="InterPro" id="IPR000595">
    <property type="entry name" value="cNMP-bd_dom"/>
</dbReference>
<dbReference type="CDD" id="cd00038">
    <property type="entry name" value="CAP_ED"/>
    <property type="match status" value="1"/>
</dbReference>
<dbReference type="PROSITE" id="PS51063">
    <property type="entry name" value="HTH_CRP_2"/>
    <property type="match status" value="1"/>
</dbReference>
<dbReference type="Gene3D" id="1.10.10.10">
    <property type="entry name" value="Winged helix-like DNA-binding domain superfamily/Winged helix DNA-binding domain"/>
    <property type="match status" value="1"/>
</dbReference>
<evidence type="ECO:0000259" key="4">
    <source>
        <dbReference type="PROSITE" id="PS50042"/>
    </source>
</evidence>
<organism evidence="6 7">
    <name type="scientific">Sphaerisporangium rubeum</name>
    <dbReference type="NCBI Taxonomy" id="321317"/>
    <lineage>
        <taxon>Bacteria</taxon>
        <taxon>Bacillati</taxon>
        <taxon>Actinomycetota</taxon>
        <taxon>Actinomycetes</taxon>
        <taxon>Streptosporangiales</taxon>
        <taxon>Streptosporangiaceae</taxon>
        <taxon>Sphaerisporangium</taxon>
    </lineage>
</organism>
<evidence type="ECO:0000313" key="7">
    <source>
        <dbReference type="Proteomes" id="UP000555564"/>
    </source>
</evidence>
<dbReference type="InterPro" id="IPR036390">
    <property type="entry name" value="WH_DNA-bd_sf"/>
</dbReference>
<dbReference type="GO" id="GO:0003677">
    <property type="term" value="F:DNA binding"/>
    <property type="evidence" value="ECO:0007669"/>
    <property type="project" value="UniProtKB-KW"/>
</dbReference>
<proteinExistence type="predicted"/>
<dbReference type="Pfam" id="PF00027">
    <property type="entry name" value="cNMP_binding"/>
    <property type="match status" value="1"/>
</dbReference>
<name>A0A7X0IKI1_9ACTN</name>
<dbReference type="InterPro" id="IPR014710">
    <property type="entry name" value="RmlC-like_jellyroll"/>
</dbReference>
<keyword evidence="7" id="KW-1185">Reference proteome</keyword>
<dbReference type="InterPro" id="IPR012318">
    <property type="entry name" value="HTH_CRP"/>
</dbReference>
<dbReference type="SUPFAM" id="SSF46785">
    <property type="entry name" value="Winged helix' DNA-binding domain"/>
    <property type="match status" value="1"/>
</dbReference>
<dbReference type="PROSITE" id="PS50042">
    <property type="entry name" value="CNMP_BINDING_3"/>
    <property type="match status" value="1"/>
</dbReference>
<sequence>MALHTGSVMITVKSGQGKQTLISVRAAGELLGDLAVLDGQPRTATVIAAEACRVHAVPAPEFLQFVDKHALHGTLLRQSIGRLRAAERINIELAMAPVAIRLACTLVRLAAISAIRSCSTPHIILTQEELAQLIGASRNAVGSALKAWRDRGWVRTAPGGGLYLENVEALRAQAHVLSSP</sequence>
<evidence type="ECO:0000313" key="6">
    <source>
        <dbReference type="EMBL" id="MBB6476880.1"/>
    </source>
</evidence>
<dbReference type="EMBL" id="JACHIU010000001">
    <property type="protein sequence ID" value="MBB6476880.1"/>
    <property type="molecule type" value="Genomic_DNA"/>
</dbReference>
<dbReference type="Proteomes" id="UP000555564">
    <property type="component" value="Unassembled WGS sequence"/>
</dbReference>
<evidence type="ECO:0000259" key="5">
    <source>
        <dbReference type="PROSITE" id="PS51063"/>
    </source>
</evidence>
<protein>
    <submittedName>
        <fullName evidence="6">CRP-like cAMP-binding protein</fullName>
    </submittedName>
</protein>